<evidence type="ECO:0000259" key="5">
    <source>
        <dbReference type="PROSITE" id="PS51898"/>
    </source>
</evidence>
<keyword evidence="2" id="KW-0229">DNA integration</keyword>
<gene>
    <name evidence="6" type="ORF">C8E89_14027</name>
</gene>
<evidence type="ECO:0000256" key="4">
    <source>
        <dbReference type="ARBA" id="ARBA00023172"/>
    </source>
</evidence>
<reference evidence="7" key="1">
    <citation type="submission" date="2018-05" db="EMBL/GenBank/DDBJ databases">
        <authorList>
            <person name="Deangelis K."/>
            <person name="Huntemann M."/>
            <person name="Clum A."/>
            <person name="Pillay M."/>
            <person name="Palaniappan K."/>
            <person name="Varghese N."/>
            <person name="Mikhailova N."/>
            <person name="Stamatis D."/>
            <person name="Reddy T."/>
            <person name="Daum C."/>
            <person name="Shapiro N."/>
            <person name="Ivanova N."/>
            <person name="Kyrpides N."/>
            <person name="Woyke T."/>
        </authorList>
    </citation>
    <scope>NUCLEOTIDE SEQUENCE [LARGE SCALE GENOMIC DNA]</scope>
    <source>
        <strain evidence="7">GAS496</strain>
    </source>
</reference>
<evidence type="ECO:0000313" key="6">
    <source>
        <dbReference type="EMBL" id="PXW99604.1"/>
    </source>
</evidence>
<protein>
    <submittedName>
        <fullName evidence="6">Site-specific recombinase XerD</fullName>
    </submittedName>
</protein>
<feature type="domain" description="Tyr recombinase" evidence="5">
    <location>
        <begin position="147"/>
        <end position="358"/>
    </location>
</feature>
<dbReference type="Gene3D" id="1.10.443.10">
    <property type="entry name" value="Intergrase catalytic core"/>
    <property type="match status" value="1"/>
</dbReference>
<accession>A0A318H6H2</accession>
<dbReference type="OrthoDB" id="3698359at2"/>
<dbReference type="InterPro" id="IPR002104">
    <property type="entry name" value="Integrase_catalytic"/>
</dbReference>
<keyword evidence="3" id="KW-0238">DNA-binding</keyword>
<name>A0A318H6H2_9MYCO</name>
<dbReference type="PANTHER" id="PTHR30349:SF64">
    <property type="entry name" value="PROPHAGE INTEGRASE INTD-RELATED"/>
    <property type="match status" value="1"/>
</dbReference>
<proteinExistence type="inferred from homology"/>
<dbReference type="Pfam" id="PF00589">
    <property type="entry name" value="Phage_integrase"/>
    <property type="match status" value="1"/>
</dbReference>
<organism evidence="6 7">
    <name type="scientific">Mycolicibacterium moriokaense</name>
    <dbReference type="NCBI Taxonomy" id="39691"/>
    <lineage>
        <taxon>Bacteria</taxon>
        <taxon>Bacillati</taxon>
        <taxon>Actinomycetota</taxon>
        <taxon>Actinomycetes</taxon>
        <taxon>Mycobacteriales</taxon>
        <taxon>Mycobacteriaceae</taxon>
        <taxon>Mycolicibacterium</taxon>
    </lineage>
</organism>
<dbReference type="GO" id="GO:0015074">
    <property type="term" value="P:DNA integration"/>
    <property type="evidence" value="ECO:0007669"/>
    <property type="project" value="UniProtKB-KW"/>
</dbReference>
<dbReference type="InterPro" id="IPR004107">
    <property type="entry name" value="Integrase_SAM-like_N"/>
</dbReference>
<sequence length="372" mass="42608">MIEELPGFIPKVLRRDDVSLLRADEAVFNAMVDGWRAQMLARGLAVDTITGRCRVVARFVEFTNEYPWHWRPLDVDQFLADLRSQHTQVALSTLRSYSSAISMFCSYVSDSRYGWVAFCEKQFSDVPSQICFEWNTPQHTADDAVPPRRRAFTKPELQHMFDVVDDFVDDAYRTGSKRWRTALRDSIAFKIGYAYGLRRRELVMLDFTDFGPNPHVPAYGSYGALTVRWAKGTKGSGPRRRTVLTSPEFTWAVELLQYWCSEGRQLFSTADRSPALWPSERGGRLTLRALGRSFTAFRQRAGLPPELSLHALRHSYTTHLLEAGYDPLFVQQQLGHTYASTTSLYTSVSSDFKQRVVQQMITRRLRMEDSGG</sequence>
<dbReference type="SUPFAM" id="SSF56349">
    <property type="entry name" value="DNA breaking-rejoining enzymes"/>
    <property type="match status" value="1"/>
</dbReference>
<dbReference type="InterPro" id="IPR050090">
    <property type="entry name" value="Tyrosine_recombinase_XerCD"/>
</dbReference>
<reference evidence="6 7" key="2">
    <citation type="submission" date="2018-06" db="EMBL/GenBank/DDBJ databases">
        <title>Sequencing of bacterial isolates from soil warming experiment in Harvard Forest, Massachusetts, USA.</title>
        <authorList>
            <person name="Deangelis K.PhD."/>
        </authorList>
    </citation>
    <scope>NUCLEOTIDE SEQUENCE [LARGE SCALE GENOMIC DNA]</scope>
    <source>
        <strain evidence="6 7">GAS496</strain>
    </source>
</reference>
<dbReference type="AlphaFoldDB" id="A0A318H6H2"/>
<dbReference type="InterPro" id="IPR010998">
    <property type="entry name" value="Integrase_recombinase_N"/>
</dbReference>
<dbReference type="GO" id="GO:0006310">
    <property type="term" value="P:DNA recombination"/>
    <property type="evidence" value="ECO:0007669"/>
    <property type="project" value="UniProtKB-KW"/>
</dbReference>
<dbReference type="PANTHER" id="PTHR30349">
    <property type="entry name" value="PHAGE INTEGRASE-RELATED"/>
    <property type="match status" value="1"/>
</dbReference>
<dbReference type="PROSITE" id="PS51898">
    <property type="entry name" value="TYR_RECOMBINASE"/>
    <property type="match status" value="1"/>
</dbReference>
<comment type="similarity">
    <text evidence="1">Belongs to the 'phage' integrase family.</text>
</comment>
<keyword evidence="7" id="KW-1185">Reference proteome</keyword>
<dbReference type="Proteomes" id="UP000247781">
    <property type="component" value="Unassembled WGS sequence"/>
</dbReference>
<dbReference type="Gene3D" id="1.10.150.130">
    <property type="match status" value="1"/>
</dbReference>
<dbReference type="Pfam" id="PF13495">
    <property type="entry name" value="Phage_int_SAM_4"/>
    <property type="match status" value="1"/>
</dbReference>
<evidence type="ECO:0000256" key="2">
    <source>
        <dbReference type="ARBA" id="ARBA00022908"/>
    </source>
</evidence>
<keyword evidence="4" id="KW-0233">DNA recombination</keyword>
<dbReference type="InterPro" id="IPR013762">
    <property type="entry name" value="Integrase-like_cat_sf"/>
</dbReference>
<evidence type="ECO:0000256" key="3">
    <source>
        <dbReference type="ARBA" id="ARBA00023125"/>
    </source>
</evidence>
<dbReference type="GO" id="GO:0003677">
    <property type="term" value="F:DNA binding"/>
    <property type="evidence" value="ECO:0007669"/>
    <property type="project" value="UniProtKB-KW"/>
</dbReference>
<dbReference type="RefSeq" id="WP_110320009.1">
    <property type="nucleotide sequence ID" value="NZ_QJJU01000040.1"/>
</dbReference>
<dbReference type="InterPro" id="IPR011010">
    <property type="entry name" value="DNA_brk_join_enz"/>
</dbReference>
<evidence type="ECO:0000313" key="7">
    <source>
        <dbReference type="Proteomes" id="UP000247781"/>
    </source>
</evidence>
<dbReference type="EMBL" id="QJJU01000040">
    <property type="protein sequence ID" value="PXW99604.1"/>
    <property type="molecule type" value="Genomic_DNA"/>
</dbReference>
<evidence type="ECO:0000256" key="1">
    <source>
        <dbReference type="ARBA" id="ARBA00008857"/>
    </source>
</evidence>
<comment type="caution">
    <text evidence="6">The sequence shown here is derived from an EMBL/GenBank/DDBJ whole genome shotgun (WGS) entry which is preliminary data.</text>
</comment>